<dbReference type="GO" id="GO:0005524">
    <property type="term" value="F:ATP binding"/>
    <property type="evidence" value="ECO:0007669"/>
    <property type="project" value="InterPro"/>
</dbReference>
<gene>
    <name evidence="14" type="ORF">BpHYR1_004083</name>
</gene>
<evidence type="ECO:0000259" key="13">
    <source>
        <dbReference type="SMART" id="SM00968"/>
    </source>
</evidence>
<evidence type="ECO:0000256" key="5">
    <source>
        <dbReference type="ARBA" id="ARBA00022618"/>
    </source>
</evidence>
<feature type="coiled-coil region" evidence="11">
    <location>
        <begin position="852"/>
        <end position="942"/>
    </location>
</feature>
<feature type="region of interest" description="Disordered" evidence="12">
    <location>
        <begin position="972"/>
        <end position="995"/>
    </location>
</feature>
<dbReference type="AlphaFoldDB" id="A0A3M7RNG6"/>
<dbReference type="Gene3D" id="3.40.50.300">
    <property type="entry name" value="P-loop containing nucleotide triphosphate hydrolases"/>
    <property type="match status" value="2"/>
</dbReference>
<comment type="caution">
    <text evidence="14">The sequence shown here is derived from an EMBL/GenBank/DDBJ whole genome shotgun (WGS) entry which is preliminary data.</text>
</comment>
<dbReference type="SUPFAM" id="SSF52540">
    <property type="entry name" value="P-loop containing nucleoside triphosphate hydrolases"/>
    <property type="match status" value="1"/>
</dbReference>
<evidence type="ECO:0000256" key="1">
    <source>
        <dbReference type="ARBA" id="ARBA00004123"/>
    </source>
</evidence>
<dbReference type="GO" id="GO:0003677">
    <property type="term" value="F:DNA binding"/>
    <property type="evidence" value="ECO:0007669"/>
    <property type="project" value="TreeGrafter"/>
</dbReference>
<comment type="subcellular location">
    <subcellularLocation>
        <location evidence="2">Chromosome</location>
    </subcellularLocation>
    <subcellularLocation>
        <location evidence="1 10">Nucleus</location>
    </subcellularLocation>
</comment>
<dbReference type="GO" id="GO:0016887">
    <property type="term" value="F:ATP hydrolysis activity"/>
    <property type="evidence" value="ECO:0007669"/>
    <property type="project" value="InterPro"/>
</dbReference>
<evidence type="ECO:0000313" key="15">
    <source>
        <dbReference type="Proteomes" id="UP000276133"/>
    </source>
</evidence>
<dbReference type="Gene3D" id="3.30.70.1620">
    <property type="match status" value="1"/>
</dbReference>
<feature type="coiled-coil region" evidence="11">
    <location>
        <begin position="424"/>
        <end position="500"/>
    </location>
</feature>
<keyword evidence="8 10" id="KW-0539">Nucleus</keyword>
<evidence type="ECO:0000256" key="9">
    <source>
        <dbReference type="ARBA" id="ARBA00023306"/>
    </source>
</evidence>
<dbReference type="Pfam" id="PF06470">
    <property type="entry name" value="SMC_hinge"/>
    <property type="match status" value="1"/>
</dbReference>
<feature type="coiled-coil region" evidence="11">
    <location>
        <begin position="739"/>
        <end position="794"/>
    </location>
</feature>
<accession>A0A3M7RNG6</accession>
<comment type="similarity">
    <text evidence="3">Belongs to the SMC family. SMC1 subfamily.</text>
</comment>
<dbReference type="Gene3D" id="1.20.1060.20">
    <property type="match status" value="1"/>
</dbReference>
<dbReference type="Proteomes" id="UP000276133">
    <property type="component" value="Unassembled WGS sequence"/>
</dbReference>
<dbReference type="PANTHER" id="PTHR18937:SF12">
    <property type="entry name" value="STRUCTURAL MAINTENANCE OF CHROMOSOMES PROTEIN"/>
    <property type="match status" value="1"/>
</dbReference>
<feature type="coiled-coil region" evidence="11">
    <location>
        <begin position="178"/>
        <end position="307"/>
    </location>
</feature>
<dbReference type="SUPFAM" id="SSF75553">
    <property type="entry name" value="Smc hinge domain"/>
    <property type="match status" value="1"/>
</dbReference>
<evidence type="ECO:0000256" key="12">
    <source>
        <dbReference type="SAM" id="MobiDB-lite"/>
    </source>
</evidence>
<dbReference type="GO" id="GO:0008278">
    <property type="term" value="C:cohesin complex"/>
    <property type="evidence" value="ECO:0007669"/>
    <property type="project" value="InterPro"/>
</dbReference>
<dbReference type="EMBL" id="REGN01003006">
    <property type="protein sequence ID" value="RNA24960.1"/>
    <property type="molecule type" value="Genomic_DNA"/>
</dbReference>
<dbReference type="GO" id="GO:0005634">
    <property type="term" value="C:nucleus"/>
    <property type="evidence" value="ECO:0007669"/>
    <property type="project" value="UniProtKB-SubCell"/>
</dbReference>
<dbReference type="InterPro" id="IPR028468">
    <property type="entry name" value="Smc1_ABC"/>
</dbReference>
<feature type="compositionally biased region" description="Polar residues" evidence="12">
    <location>
        <begin position="975"/>
        <end position="995"/>
    </location>
</feature>
<feature type="coiled-coil region" evidence="11">
    <location>
        <begin position="336"/>
        <end position="377"/>
    </location>
</feature>
<evidence type="ECO:0000256" key="4">
    <source>
        <dbReference type="ARBA" id="ARBA00022454"/>
    </source>
</evidence>
<dbReference type="CDD" id="cd03275">
    <property type="entry name" value="ABC_SMC1_euk"/>
    <property type="match status" value="1"/>
</dbReference>
<evidence type="ECO:0000256" key="2">
    <source>
        <dbReference type="ARBA" id="ARBA00004286"/>
    </source>
</evidence>
<name>A0A3M7RNG6_BRAPC</name>
<evidence type="ECO:0000256" key="11">
    <source>
        <dbReference type="SAM" id="Coils"/>
    </source>
</evidence>
<proteinExistence type="inferred from homology"/>
<dbReference type="GO" id="GO:0007062">
    <property type="term" value="P:sister chromatid cohesion"/>
    <property type="evidence" value="ECO:0007669"/>
    <property type="project" value="InterPro"/>
</dbReference>
<dbReference type="PANTHER" id="PTHR18937">
    <property type="entry name" value="STRUCTURAL MAINTENANCE OF CHROMOSOMES SMC FAMILY MEMBER"/>
    <property type="match status" value="1"/>
</dbReference>
<feature type="domain" description="SMC hinge" evidence="13">
    <location>
        <begin position="529"/>
        <end position="648"/>
    </location>
</feature>
<keyword evidence="5" id="KW-0132">Cell division</keyword>
<evidence type="ECO:0000256" key="8">
    <source>
        <dbReference type="ARBA" id="ARBA00023242"/>
    </source>
</evidence>
<organism evidence="14 15">
    <name type="scientific">Brachionus plicatilis</name>
    <name type="common">Marine rotifer</name>
    <name type="synonym">Brachionus muelleri</name>
    <dbReference type="NCBI Taxonomy" id="10195"/>
    <lineage>
        <taxon>Eukaryota</taxon>
        <taxon>Metazoa</taxon>
        <taxon>Spiralia</taxon>
        <taxon>Gnathifera</taxon>
        <taxon>Rotifera</taxon>
        <taxon>Eurotatoria</taxon>
        <taxon>Monogononta</taxon>
        <taxon>Pseudotrocha</taxon>
        <taxon>Ploima</taxon>
        <taxon>Brachionidae</taxon>
        <taxon>Brachionus</taxon>
    </lineage>
</organism>
<sequence length="1258" mass="146379">MGYLKYIELENFKSYKGTIKIGPFKSFTAIIGPNGSGKSNMMDAVSFVLGESTKNLRVKKLSDLIHGAPIGKPASNRASVSFVYSYEQISAASDEESRQAVEDDIGKETKFTRTVAGSSSEYRIDGKVTNSIDYQNELEKIGIYLKAKNFLVYQGQVESIAIKNAKEITQVFEEISRSIELKEEYEKLKTEMEKAEHETQTNFQKKRGVAAQKKEARLEKEEAEKYQRLRHEMHEQELQLRLFQLYYNEKSTVDVNDELDTKKSEIKSLESKRDKVDEEIREKKKLQGQKNREISKLDEKIKELEINLARKKPQFIKAKENSSHILKKMDTLKTCRDSALKANEAHLNEIRQIEEDLKNLEREKLEFEKSVEQEYLSQGISLELRESQMTEYQRLKELVAQQNTQFQDQLDGLLREQKLDQDRLDNEMRKRNDANMKIKQKEYELEEQKLKLNKLVEYINNTETQINQQKQLEIQMNEEIEKAKVLCVEYENEYAKIVNEIGDARVDKSESTRNQKKAETIEQLKKKFPGVYGRLIDHCEPVHRKYQLAITKVMGKSMDAIVVDCAKTARECIQFMKEQRIQSETFYPLDFIDAPTLDERLREIRDPKNTKMLIDVIKFNPPQIKRALLFAVGNCLVCESDEDARNLAFGGSKRHKVVSLDGTLFQKSGLISGGSFELRQKAKRWDEKQMESLRRRKDHLTEQLKEQIKIKRKEPELGDLRANLKGLEYRLKYSKQNQDKAERDQILKLEKELEQTKRENVGHDPKIKDIADRIQQRSIEIKNIKQDSNKIEDEVFKDFCQEIGVDNIRIYEERELAGQQETVRERMAFKEKETRLKTQLDFEKSRDTLKSYNKWEKDLKENEKELVKLKKEEDSLQESICDIEKQIESKKSEIEEIKSEATDHEVDLNELKKKLFSHNKEVNDFRKKINSIEAKIMDKKLERHAILKNSKLDLIDLPMIIGSMDDINEEDLASQAPQHSDNTSESSKAPSTLNTLSTQDQTVIFEKEARIKIDYKQLDTEFLDIDSEDDIEKTELRIASRVNELKEILQNFQIPNQRVDEKLDTVTEMWESTTAEFDKARLQAKKARSSFMKIKQERYDRFIKCFDHINSRIDEIYKSLCMNQGAQASLVLENVEEPYSEGIIYNCVAPGKRFRQMDNLSGGEKTVAALALLFAIRSFNPSPFFVLDEVDAALDNTNISKVANYIKDQSREGLQCIVISLKEEFFQHSDALIGVYPIADECIASKILSLDLTEITEE</sequence>
<keyword evidence="4" id="KW-0158">Chromosome</keyword>
<dbReference type="InterPro" id="IPR010935">
    <property type="entry name" value="SMC_hinge"/>
</dbReference>
<dbReference type="InterPro" id="IPR003395">
    <property type="entry name" value="RecF/RecN/SMC_N"/>
</dbReference>
<dbReference type="OrthoDB" id="413649at2759"/>
<dbReference type="Pfam" id="PF02463">
    <property type="entry name" value="SMC_N"/>
    <property type="match status" value="1"/>
</dbReference>
<evidence type="ECO:0000256" key="7">
    <source>
        <dbReference type="ARBA" id="ARBA00023054"/>
    </source>
</evidence>
<reference evidence="14 15" key="1">
    <citation type="journal article" date="2018" name="Sci. Rep.">
        <title>Genomic signatures of local adaptation to the degree of environmental predictability in rotifers.</title>
        <authorList>
            <person name="Franch-Gras L."/>
            <person name="Hahn C."/>
            <person name="Garcia-Roger E.M."/>
            <person name="Carmona M.J."/>
            <person name="Serra M."/>
            <person name="Gomez A."/>
        </authorList>
    </citation>
    <scope>NUCLEOTIDE SEQUENCE [LARGE SCALE GENOMIC DNA]</scope>
    <source>
        <strain evidence="14">HYR1</strain>
    </source>
</reference>
<dbReference type="STRING" id="10195.A0A3M7RNG6"/>
<protein>
    <recommendedName>
        <fullName evidence="10">Structural maintenance of chromosomes protein</fullName>
    </recommendedName>
</protein>
<evidence type="ECO:0000256" key="6">
    <source>
        <dbReference type="ARBA" id="ARBA00022776"/>
    </source>
</evidence>
<evidence type="ECO:0000313" key="14">
    <source>
        <dbReference type="EMBL" id="RNA24960.1"/>
    </source>
</evidence>
<keyword evidence="7 11" id="KW-0175">Coiled coil</keyword>
<keyword evidence="15" id="KW-1185">Reference proteome</keyword>
<keyword evidence="6" id="KW-0498">Mitosis</keyword>
<evidence type="ECO:0000256" key="3">
    <source>
        <dbReference type="ARBA" id="ARBA00005597"/>
    </source>
</evidence>
<dbReference type="FunFam" id="1.20.1060.20:FF:000001">
    <property type="entry name" value="Structural maintenance of chromosomes 1A"/>
    <property type="match status" value="1"/>
</dbReference>
<dbReference type="GO" id="GO:0051301">
    <property type="term" value="P:cell division"/>
    <property type="evidence" value="ECO:0007669"/>
    <property type="project" value="UniProtKB-KW"/>
</dbReference>
<dbReference type="InterPro" id="IPR036277">
    <property type="entry name" value="SMC_hinge_sf"/>
</dbReference>
<dbReference type="PIRSF" id="PIRSF005719">
    <property type="entry name" value="SMC"/>
    <property type="match status" value="1"/>
</dbReference>
<dbReference type="InterPro" id="IPR027417">
    <property type="entry name" value="P-loop_NTPase"/>
</dbReference>
<evidence type="ECO:0000256" key="10">
    <source>
        <dbReference type="PIRNR" id="PIRNR005719"/>
    </source>
</evidence>
<dbReference type="SMART" id="SM00968">
    <property type="entry name" value="SMC_hinge"/>
    <property type="match status" value="1"/>
</dbReference>
<keyword evidence="9" id="KW-0131">Cell cycle</keyword>
<dbReference type="InterPro" id="IPR024704">
    <property type="entry name" value="SMC"/>
</dbReference>